<dbReference type="EMBL" id="JACEIK010005967">
    <property type="protein sequence ID" value="MCE0482537.1"/>
    <property type="molecule type" value="Genomic_DNA"/>
</dbReference>
<evidence type="ECO:0000313" key="1">
    <source>
        <dbReference type="EMBL" id="MCE0482537.1"/>
    </source>
</evidence>
<sequence>MLAVYHLDLSLLRRIFAGKLSGTRKSPLLYFRRYSLENFDECLTITRCETRPLELKSQASVIISQMFPGIL</sequence>
<comment type="caution">
    <text evidence="1">The sequence shown here is derived from an EMBL/GenBank/DDBJ whole genome shotgun (WGS) entry which is preliminary data.</text>
</comment>
<keyword evidence="2" id="KW-1185">Reference proteome</keyword>
<dbReference type="Proteomes" id="UP000823775">
    <property type="component" value="Unassembled WGS sequence"/>
</dbReference>
<protein>
    <submittedName>
        <fullName evidence="1">Uncharacterized protein</fullName>
    </submittedName>
</protein>
<reference evidence="1 2" key="1">
    <citation type="journal article" date="2021" name="BMC Genomics">
        <title>Datura genome reveals duplications of psychoactive alkaloid biosynthetic genes and high mutation rate following tissue culture.</title>
        <authorList>
            <person name="Rajewski A."/>
            <person name="Carter-House D."/>
            <person name="Stajich J."/>
            <person name="Litt A."/>
        </authorList>
    </citation>
    <scope>NUCLEOTIDE SEQUENCE [LARGE SCALE GENOMIC DNA]</scope>
    <source>
        <strain evidence="1">AR-01</strain>
    </source>
</reference>
<name>A0ABS8VR99_DATST</name>
<organism evidence="1 2">
    <name type="scientific">Datura stramonium</name>
    <name type="common">Jimsonweed</name>
    <name type="synonym">Common thornapple</name>
    <dbReference type="NCBI Taxonomy" id="4076"/>
    <lineage>
        <taxon>Eukaryota</taxon>
        <taxon>Viridiplantae</taxon>
        <taxon>Streptophyta</taxon>
        <taxon>Embryophyta</taxon>
        <taxon>Tracheophyta</taxon>
        <taxon>Spermatophyta</taxon>
        <taxon>Magnoliopsida</taxon>
        <taxon>eudicotyledons</taxon>
        <taxon>Gunneridae</taxon>
        <taxon>Pentapetalae</taxon>
        <taxon>asterids</taxon>
        <taxon>lamiids</taxon>
        <taxon>Solanales</taxon>
        <taxon>Solanaceae</taxon>
        <taxon>Solanoideae</taxon>
        <taxon>Datureae</taxon>
        <taxon>Datura</taxon>
    </lineage>
</organism>
<accession>A0ABS8VR99</accession>
<proteinExistence type="predicted"/>
<gene>
    <name evidence="1" type="ORF">HAX54_041366</name>
</gene>
<evidence type="ECO:0000313" key="2">
    <source>
        <dbReference type="Proteomes" id="UP000823775"/>
    </source>
</evidence>